<dbReference type="NCBIfam" id="NF002352">
    <property type="entry name" value="PRK01318.1-3"/>
    <property type="match status" value="1"/>
</dbReference>
<evidence type="ECO:0000259" key="14">
    <source>
        <dbReference type="Pfam" id="PF02096"/>
    </source>
</evidence>
<dbReference type="EMBL" id="BMDX01000001">
    <property type="protein sequence ID" value="GGA65403.1"/>
    <property type="molecule type" value="Genomic_DNA"/>
</dbReference>
<evidence type="ECO:0000256" key="9">
    <source>
        <dbReference type="ARBA" id="ARBA00023136"/>
    </source>
</evidence>
<feature type="domain" description="Membrane insertase YidC N-terminal" evidence="15">
    <location>
        <begin position="74"/>
        <end position="343"/>
    </location>
</feature>
<keyword evidence="17" id="KW-1185">Reference proteome</keyword>
<dbReference type="Pfam" id="PF02096">
    <property type="entry name" value="60KD_IMP"/>
    <property type="match status" value="1"/>
</dbReference>
<dbReference type="NCBIfam" id="TIGR03592">
    <property type="entry name" value="yidC_oxa1_cterm"/>
    <property type="match status" value="1"/>
</dbReference>
<keyword evidence="8 13" id="KW-1133">Transmembrane helix</keyword>
<dbReference type="InterPro" id="IPR001708">
    <property type="entry name" value="YidC/ALB3/OXA1/COX18"/>
</dbReference>
<evidence type="ECO:0000313" key="17">
    <source>
        <dbReference type="Proteomes" id="UP000619743"/>
    </source>
</evidence>
<feature type="transmembrane region" description="Helical" evidence="13">
    <location>
        <begin position="494"/>
        <end position="519"/>
    </location>
</feature>
<dbReference type="Proteomes" id="UP000619743">
    <property type="component" value="Unassembled WGS sequence"/>
</dbReference>
<dbReference type="InterPro" id="IPR038221">
    <property type="entry name" value="YidC_periplasmic_sf"/>
</dbReference>
<evidence type="ECO:0000256" key="4">
    <source>
        <dbReference type="ARBA" id="ARBA00022448"/>
    </source>
</evidence>
<evidence type="ECO:0000256" key="6">
    <source>
        <dbReference type="ARBA" id="ARBA00022692"/>
    </source>
</evidence>
<keyword evidence="9 13" id="KW-0472">Membrane</keyword>
<dbReference type="GO" id="GO:0051205">
    <property type="term" value="P:protein insertion into membrane"/>
    <property type="evidence" value="ECO:0007669"/>
    <property type="project" value="TreeGrafter"/>
</dbReference>
<dbReference type="PRINTS" id="PR00701">
    <property type="entry name" value="60KDINNERMP"/>
</dbReference>
<dbReference type="NCBIfam" id="TIGR03593">
    <property type="entry name" value="yidC_nterm"/>
    <property type="match status" value="1"/>
</dbReference>
<comment type="similarity">
    <text evidence="2 13">Belongs to the OXA1/ALB3/YidC family. Type 1 subfamily.</text>
</comment>
<evidence type="ECO:0000256" key="7">
    <source>
        <dbReference type="ARBA" id="ARBA00022927"/>
    </source>
</evidence>
<proteinExistence type="inferred from homology"/>
<gene>
    <name evidence="13 16" type="primary">yidC</name>
    <name evidence="16" type="ORF">GCM10011369_03590</name>
</gene>
<feature type="transmembrane region" description="Helical" evidence="13">
    <location>
        <begin position="417"/>
        <end position="440"/>
    </location>
</feature>
<dbReference type="PRINTS" id="PR01900">
    <property type="entry name" value="YIDCPROTEIN"/>
</dbReference>
<dbReference type="Gene3D" id="2.70.98.90">
    <property type="match status" value="1"/>
</dbReference>
<dbReference type="InterPro" id="IPR028053">
    <property type="entry name" value="Membr_insert_YidC_N"/>
</dbReference>
<comment type="subcellular location">
    <subcellularLocation>
        <location evidence="1">Cell inner membrane</location>
        <topology evidence="1">Multi-pass membrane protein</topology>
    </subcellularLocation>
    <subcellularLocation>
        <location evidence="13">Cell membrane</location>
        <topology evidence="13">Multi-pass membrane protein</topology>
    </subcellularLocation>
</comment>
<dbReference type="InterPro" id="IPR028055">
    <property type="entry name" value="YidC/Oxa/ALB_C"/>
</dbReference>
<keyword evidence="7 13" id="KW-0653">Protein transport</keyword>
<protein>
    <recommendedName>
        <fullName evidence="3 13">Membrane protein insertase YidC</fullName>
    </recommendedName>
    <alternativeName>
        <fullName evidence="12 13">Foldase YidC</fullName>
    </alternativeName>
    <alternativeName>
        <fullName evidence="11 13">Membrane integrase YidC</fullName>
    </alternativeName>
    <alternativeName>
        <fullName evidence="13">Membrane protein YidC</fullName>
    </alternativeName>
</protein>
<evidence type="ECO:0000256" key="12">
    <source>
        <dbReference type="ARBA" id="ARBA00033342"/>
    </source>
</evidence>
<dbReference type="HAMAP" id="MF_01810">
    <property type="entry name" value="YidC_type1"/>
    <property type="match status" value="1"/>
</dbReference>
<keyword evidence="6 13" id="KW-0812">Transmembrane</keyword>
<dbReference type="CDD" id="cd20070">
    <property type="entry name" value="5TM_YidC_Alb3"/>
    <property type="match status" value="1"/>
</dbReference>
<feature type="transmembrane region" description="Helical" evidence="13">
    <location>
        <begin position="342"/>
        <end position="365"/>
    </location>
</feature>
<dbReference type="RefSeq" id="WP_087504355.1">
    <property type="nucleotide sequence ID" value="NZ_BMDX01000001.1"/>
</dbReference>
<dbReference type="AlphaFoldDB" id="A0A8J2U2D1"/>
<dbReference type="InterPro" id="IPR047196">
    <property type="entry name" value="YidC_ALB_C"/>
</dbReference>
<accession>A0A8J2U2D1</accession>
<dbReference type="PANTHER" id="PTHR12428:SF65">
    <property type="entry name" value="CYTOCHROME C OXIDASE ASSEMBLY PROTEIN COX18, MITOCHONDRIAL"/>
    <property type="match status" value="1"/>
</dbReference>
<feature type="domain" description="Membrane insertase YidC/Oxa/ALB C-terminal" evidence="14">
    <location>
        <begin position="354"/>
        <end position="533"/>
    </location>
</feature>
<evidence type="ECO:0000256" key="5">
    <source>
        <dbReference type="ARBA" id="ARBA00022475"/>
    </source>
</evidence>
<dbReference type="InterPro" id="IPR019998">
    <property type="entry name" value="Membr_insert_YidC"/>
</dbReference>
<organism evidence="16 17">
    <name type="scientific">Neiella marina</name>
    <dbReference type="NCBI Taxonomy" id="508461"/>
    <lineage>
        <taxon>Bacteria</taxon>
        <taxon>Pseudomonadati</taxon>
        <taxon>Pseudomonadota</taxon>
        <taxon>Gammaproteobacteria</taxon>
        <taxon>Alteromonadales</taxon>
        <taxon>Echinimonadaceae</taxon>
        <taxon>Neiella</taxon>
    </lineage>
</organism>
<evidence type="ECO:0000259" key="15">
    <source>
        <dbReference type="Pfam" id="PF14849"/>
    </source>
</evidence>
<dbReference type="GO" id="GO:0005886">
    <property type="term" value="C:plasma membrane"/>
    <property type="evidence" value="ECO:0007669"/>
    <property type="project" value="UniProtKB-SubCell"/>
</dbReference>
<comment type="subunit">
    <text evidence="13">Interacts with the Sec translocase complex via SecD. Specifically interacts with transmembrane segments of nascent integral membrane proteins during membrane integration.</text>
</comment>
<feature type="transmembrane region" description="Helical" evidence="13">
    <location>
        <begin position="464"/>
        <end position="482"/>
    </location>
</feature>
<evidence type="ECO:0000256" key="10">
    <source>
        <dbReference type="ARBA" id="ARBA00023186"/>
    </source>
</evidence>
<keyword evidence="4 13" id="KW-0813">Transport</keyword>
<dbReference type="CDD" id="cd19961">
    <property type="entry name" value="EcYidC-like_peri"/>
    <property type="match status" value="1"/>
</dbReference>
<dbReference type="OrthoDB" id="9780552at2"/>
<evidence type="ECO:0000256" key="13">
    <source>
        <dbReference type="HAMAP-Rule" id="MF_01810"/>
    </source>
</evidence>
<reference evidence="17" key="1">
    <citation type="journal article" date="2019" name="Int. J. Syst. Evol. Microbiol.">
        <title>The Global Catalogue of Microorganisms (GCM) 10K type strain sequencing project: providing services to taxonomists for standard genome sequencing and annotation.</title>
        <authorList>
            <consortium name="The Broad Institute Genomics Platform"/>
            <consortium name="The Broad Institute Genome Sequencing Center for Infectious Disease"/>
            <person name="Wu L."/>
            <person name="Ma J."/>
        </authorList>
    </citation>
    <scope>NUCLEOTIDE SEQUENCE [LARGE SCALE GENOMIC DNA]</scope>
    <source>
        <strain evidence="17">CGMCC 1.10130</strain>
    </source>
</reference>
<dbReference type="PANTHER" id="PTHR12428">
    <property type="entry name" value="OXA1"/>
    <property type="match status" value="1"/>
</dbReference>
<name>A0A8J2U2D1_9GAMM</name>
<evidence type="ECO:0000256" key="1">
    <source>
        <dbReference type="ARBA" id="ARBA00004429"/>
    </source>
</evidence>
<evidence type="ECO:0000313" key="16">
    <source>
        <dbReference type="EMBL" id="GGA65403.1"/>
    </source>
</evidence>
<evidence type="ECO:0000256" key="11">
    <source>
        <dbReference type="ARBA" id="ARBA00033245"/>
    </source>
</evidence>
<keyword evidence="5 13" id="KW-1003">Cell membrane</keyword>
<dbReference type="GO" id="GO:0015031">
    <property type="term" value="P:protein transport"/>
    <property type="evidence" value="ECO:0007669"/>
    <property type="project" value="UniProtKB-KW"/>
</dbReference>
<comment type="caution">
    <text evidence="16">The sequence shown here is derived from an EMBL/GenBank/DDBJ whole genome shotgun (WGS) entry which is preliminary data.</text>
</comment>
<dbReference type="GO" id="GO:0032977">
    <property type="term" value="F:membrane insertase activity"/>
    <property type="evidence" value="ECO:0007669"/>
    <property type="project" value="InterPro"/>
</dbReference>
<keyword evidence="10 13" id="KW-0143">Chaperone</keyword>
<sequence length="541" mass="59999">MESQRIFIFVGLMLVSVLLYQEWQSMYGPQPTPAATPELAVNDSAVPSSDDVPQASSSAQAAVPSATVATGKLITLETDVLRLKVDLTGGDIVESELLAFPIEQGGSEPMQILHRNSHFEYIAQSGLIGNDGPDSKGRPLYQADGDSFVAQDGPLVVNLKHVTEAGVTVVKRFVLTPGSYTVGQDFEVINSSGQNLVMQPFMQLKQTIAGESGSMMMPTYRGPAYSTADERYSKYTFDDLTDKALNKTTQGGWVAMLQHYFVSAWVPDADSNNQLYTNSVRGSGIVGMKGEQLVIPAGDTKTVSASFFVGPKDQERLSALSPTLNLTVDYGFLWWLAQPLHWLLTLVQGLVVNWGVAIIVVTIIIKTFLYPLTKKQYESMARMRVLQPKMKALQERYAEDKQKLQQAMMEMYRKEKVNPLGGCLPLLLQMPIFIALYWVLLESVELRHAGFALWITDLSVKDPYFVLPILMGASMFLMQKLSPTTITDPMQQKIMMLMPVFMTFLFVTFPAGLVLYWVVSNLISIAQQLMINRAIEAKNAQ</sequence>
<evidence type="ECO:0000256" key="2">
    <source>
        <dbReference type="ARBA" id="ARBA00010527"/>
    </source>
</evidence>
<evidence type="ECO:0000256" key="8">
    <source>
        <dbReference type="ARBA" id="ARBA00022989"/>
    </source>
</evidence>
<dbReference type="Pfam" id="PF14849">
    <property type="entry name" value="YidC_periplas"/>
    <property type="match status" value="1"/>
</dbReference>
<comment type="function">
    <text evidence="13">Required for the insertion and/or proper folding and/or complex formation of integral membrane proteins into the membrane. Involved in integration of membrane proteins that insert both dependently and independently of the Sec translocase complex, as well as at least some lipoproteins. Aids folding of multispanning membrane proteins.</text>
</comment>
<evidence type="ECO:0000256" key="3">
    <source>
        <dbReference type="ARBA" id="ARBA00015325"/>
    </source>
</evidence>